<dbReference type="SUPFAM" id="SSF49313">
    <property type="entry name" value="Cadherin-like"/>
    <property type="match status" value="1"/>
</dbReference>
<dbReference type="InterPro" id="IPR004852">
    <property type="entry name" value="Di-haem_cyt_c_peroxidsae"/>
</dbReference>
<dbReference type="Proteomes" id="UP001595904">
    <property type="component" value="Unassembled WGS sequence"/>
</dbReference>
<keyword evidence="3 7" id="KW-0479">Metal-binding</keyword>
<dbReference type="EC" id="1.11.1.5" evidence="11"/>
<evidence type="ECO:0000256" key="6">
    <source>
        <dbReference type="ARBA" id="ARBA00023004"/>
    </source>
</evidence>
<keyword evidence="2 7" id="KW-0349">Heme</keyword>
<reference evidence="12" key="1">
    <citation type="journal article" date="2019" name="Int. J. Syst. Evol. Microbiol.">
        <title>The Global Catalogue of Microorganisms (GCM) 10K type strain sequencing project: providing services to taxonomists for standard genome sequencing and annotation.</title>
        <authorList>
            <consortium name="The Broad Institute Genomics Platform"/>
            <consortium name="The Broad Institute Genome Sequencing Center for Infectious Disease"/>
            <person name="Wu L."/>
            <person name="Ma J."/>
        </authorList>
    </citation>
    <scope>NUCLEOTIDE SEQUENCE [LARGE SCALE GENOMIC DNA]</scope>
    <source>
        <strain evidence="12">CGMCC 1.10759</strain>
    </source>
</reference>
<dbReference type="Pfam" id="PF05345">
    <property type="entry name" value="He_PIG"/>
    <property type="match status" value="1"/>
</dbReference>
<keyword evidence="11" id="KW-0575">Peroxidase</keyword>
<keyword evidence="5 11" id="KW-0560">Oxidoreductase</keyword>
<comment type="caution">
    <text evidence="11">The sequence shown here is derived from an EMBL/GenBank/DDBJ whole genome shotgun (WGS) entry which is preliminary data.</text>
</comment>
<evidence type="ECO:0000256" key="5">
    <source>
        <dbReference type="ARBA" id="ARBA00023002"/>
    </source>
</evidence>
<comment type="subcellular location">
    <subcellularLocation>
        <location evidence="1">Cell envelope</location>
    </subcellularLocation>
</comment>
<feature type="domain" description="Cytochrome c" evidence="10">
    <location>
        <begin position="451"/>
        <end position="580"/>
    </location>
</feature>
<protein>
    <submittedName>
        <fullName evidence="11">Cytochrome c peroxidase</fullName>
        <ecNumber evidence="11">1.11.1.5</ecNumber>
    </submittedName>
</protein>
<evidence type="ECO:0000256" key="9">
    <source>
        <dbReference type="SAM" id="SignalP"/>
    </source>
</evidence>
<dbReference type="InterPro" id="IPR051395">
    <property type="entry name" value="Cytochrome_c_Peroxidase/MauG"/>
</dbReference>
<feature type="region of interest" description="Disordered" evidence="8">
    <location>
        <begin position="22"/>
        <end position="45"/>
    </location>
</feature>
<dbReference type="Gene3D" id="2.60.40.10">
    <property type="entry name" value="Immunoglobulins"/>
    <property type="match status" value="1"/>
</dbReference>
<dbReference type="PROSITE" id="PS51007">
    <property type="entry name" value="CYTC"/>
    <property type="match status" value="2"/>
</dbReference>
<gene>
    <name evidence="11" type="ORF">ACFPN2_34860</name>
</gene>
<dbReference type="PANTHER" id="PTHR30600:SF10">
    <property type="entry name" value="BLL6722 PROTEIN"/>
    <property type="match status" value="1"/>
</dbReference>
<keyword evidence="6 7" id="KW-0408">Iron</keyword>
<evidence type="ECO:0000256" key="8">
    <source>
        <dbReference type="SAM" id="MobiDB-lite"/>
    </source>
</evidence>
<proteinExistence type="predicted"/>
<dbReference type="GO" id="GO:0004130">
    <property type="term" value="F:cytochrome-c peroxidase activity"/>
    <property type="evidence" value="ECO:0007669"/>
    <property type="project" value="UniProtKB-EC"/>
</dbReference>
<evidence type="ECO:0000259" key="10">
    <source>
        <dbReference type="PROSITE" id="PS51007"/>
    </source>
</evidence>
<evidence type="ECO:0000256" key="7">
    <source>
        <dbReference type="PROSITE-ProRule" id="PRU00433"/>
    </source>
</evidence>
<keyword evidence="12" id="KW-1185">Reference proteome</keyword>
<evidence type="ECO:0000313" key="12">
    <source>
        <dbReference type="Proteomes" id="UP001595904"/>
    </source>
</evidence>
<evidence type="ECO:0000313" key="11">
    <source>
        <dbReference type="EMBL" id="MFC4314298.1"/>
    </source>
</evidence>
<organism evidence="11 12">
    <name type="scientific">Steroidobacter flavus</name>
    <dbReference type="NCBI Taxonomy" id="1842136"/>
    <lineage>
        <taxon>Bacteria</taxon>
        <taxon>Pseudomonadati</taxon>
        <taxon>Pseudomonadota</taxon>
        <taxon>Gammaproteobacteria</taxon>
        <taxon>Steroidobacterales</taxon>
        <taxon>Steroidobacteraceae</taxon>
        <taxon>Steroidobacter</taxon>
    </lineage>
</organism>
<dbReference type="InterPro" id="IPR036909">
    <property type="entry name" value="Cyt_c-like_dom_sf"/>
</dbReference>
<name>A0ABV8T5P9_9GAMM</name>
<keyword evidence="4 9" id="KW-0732">Signal</keyword>
<accession>A0ABV8T5P9</accession>
<evidence type="ECO:0000256" key="2">
    <source>
        <dbReference type="ARBA" id="ARBA00022617"/>
    </source>
</evidence>
<dbReference type="PROSITE" id="PS51257">
    <property type="entry name" value="PROKAR_LIPOPROTEIN"/>
    <property type="match status" value="1"/>
</dbReference>
<dbReference type="RefSeq" id="WP_380605363.1">
    <property type="nucleotide sequence ID" value="NZ_JBHSDU010000015.1"/>
</dbReference>
<feature type="domain" description="Cytochrome c" evidence="10">
    <location>
        <begin position="289"/>
        <end position="424"/>
    </location>
</feature>
<feature type="chain" id="PRO_5045456220" evidence="9">
    <location>
        <begin position="16"/>
        <end position="595"/>
    </location>
</feature>
<sequence length="595" mass="64270">MLARYVGLASLLLLAACGGGGGSGNSNTQASNPPSNPPTGTSNRAPVVALENPTQIAIHRHAFSYDASQGGRTFSDPDGDALTYDIKLGHVYNPYNDPNPPRGLSIQGTRIFGAPEELEGVYVTITATDRHGLSTSHQFVIRVLPNSAPTVTNANEDRLIAVGGQVDLEGTRGGSAFRDPDGDPLTYEIQLRGASSALSIAGTRVFGGLDAVGLVEVTVIARDAYDGEARDVFLIAAPAPEPGVPTMPDPGYVYRDEALPLPSMFKPYPQSPTLALHDTSPPDNITSDAGATLGRVLFYDKRLSITNTHACGSCHSQARGFAGTQRFDTGALGIPLRRSSMALTNVRFNNSRNWFSDMRAHTLQEVVLTALQNPEELGSPLQVVEAKLRTTSFYPPLFTAAFGSADITSERIARALAQFLQSLISYQATIDAAVNPMEYGDTPDPSAVMTAQELRGLEIFQNVGNCTLCHEINRQINNWWANNGIDEVPLDPGTMDLALRRDGSIGVFRAASLKNVAVSAPYMHDGRFATLREVIEHYDHGVKDSRNLDGILRDVTFAPRRMNLSEQDKDALEALLRSFTDNHFLTDPKFSNPFL</sequence>
<dbReference type="Gene3D" id="1.10.760.10">
    <property type="entry name" value="Cytochrome c-like domain"/>
    <property type="match status" value="2"/>
</dbReference>
<dbReference type="InterPro" id="IPR009056">
    <property type="entry name" value="Cyt_c-like_dom"/>
</dbReference>
<dbReference type="SUPFAM" id="SSF46626">
    <property type="entry name" value="Cytochrome c"/>
    <property type="match status" value="2"/>
</dbReference>
<dbReference type="PANTHER" id="PTHR30600">
    <property type="entry name" value="CYTOCHROME C PEROXIDASE-RELATED"/>
    <property type="match status" value="1"/>
</dbReference>
<dbReference type="Pfam" id="PF03150">
    <property type="entry name" value="CCP_MauG"/>
    <property type="match status" value="1"/>
</dbReference>
<feature type="signal peptide" evidence="9">
    <location>
        <begin position="1"/>
        <end position="15"/>
    </location>
</feature>
<dbReference type="InterPro" id="IPR013783">
    <property type="entry name" value="Ig-like_fold"/>
</dbReference>
<dbReference type="EMBL" id="JBHSDU010000015">
    <property type="protein sequence ID" value="MFC4314298.1"/>
    <property type="molecule type" value="Genomic_DNA"/>
</dbReference>
<evidence type="ECO:0000256" key="3">
    <source>
        <dbReference type="ARBA" id="ARBA00022723"/>
    </source>
</evidence>
<evidence type="ECO:0000256" key="1">
    <source>
        <dbReference type="ARBA" id="ARBA00004196"/>
    </source>
</evidence>
<evidence type="ECO:0000256" key="4">
    <source>
        <dbReference type="ARBA" id="ARBA00022729"/>
    </source>
</evidence>
<dbReference type="InterPro" id="IPR015919">
    <property type="entry name" value="Cadherin-like_sf"/>
</dbReference>